<evidence type="ECO:0000313" key="2">
    <source>
        <dbReference type="Proteomes" id="UP000054558"/>
    </source>
</evidence>
<protein>
    <submittedName>
        <fullName evidence="1">Uncharacterized protein</fullName>
    </submittedName>
</protein>
<reference evidence="1 2" key="1">
    <citation type="journal article" date="2014" name="Nat. Commun.">
        <title>Klebsormidium flaccidum genome reveals primary factors for plant terrestrial adaptation.</title>
        <authorList>
            <person name="Hori K."/>
            <person name="Maruyama F."/>
            <person name="Fujisawa T."/>
            <person name="Togashi T."/>
            <person name="Yamamoto N."/>
            <person name="Seo M."/>
            <person name="Sato S."/>
            <person name="Yamada T."/>
            <person name="Mori H."/>
            <person name="Tajima N."/>
            <person name="Moriyama T."/>
            <person name="Ikeuchi M."/>
            <person name="Watanabe M."/>
            <person name="Wada H."/>
            <person name="Kobayashi K."/>
            <person name="Saito M."/>
            <person name="Masuda T."/>
            <person name="Sasaki-Sekimoto Y."/>
            <person name="Mashiguchi K."/>
            <person name="Awai K."/>
            <person name="Shimojima M."/>
            <person name="Masuda S."/>
            <person name="Iwai M."/>
            <person name="Nobusawa T."/>
            <person name="Narise T."/>
            <person name="Kondo S."/>
            <person name="Saito H."/>
            <person name="Sato R."/>
            <person name="Murakawa M."/>
            <person name="Ihara Y."/>
            <person name="Oshima-Yamada Y."/>
            <person name="Ohtaka K."/>
            <person name="Satoh M."/>
            <person name="Sonobe K."/>
            <person name="Ishii M."/>
            <person name="Ohtani R."/>
            <person name="Kanamori-Sato M."/>
            <person name="Honoki R."/>
            <person name="Miyazaki D."/>
            <person name="Mochizuki H."/>
            <person name="Umetsu J."/>
            <person name="Higashi K."/>
            <person name="Shibata D."/>
            <person name="Kamiya Y."/>
            <person name="Sato N."/>
            <person name="Nakamura Y."/>
            <person name="Tabata S."/>
            <person name="Ida S."/>
            <person name="Kurokawa K."/>
            <person name="Ohta H."/>
        </authorList>
    </citation>
    <scope>NUCLEOTIDE SEQUENCE [LARGE SCALE GENOMIC DNA]</scope>
    <source>
        <strain evidence="1 2">NIES-2285</strain>
    </source>
</reference>
<keyword evidence="2" id="KW-1185">Reference proteome</keyword>
<name>A0A1Y1HQP7_KLENI</name>
<dbReference type="EMBL" id="DF237016">
    <property type="protein sequence ID" value="GAQ80950.1"/>
    <property type="molecule type" value="Genomic_DNA"/>
</dbReference>
<evidence type="ECO:0000313" key="1">
    <source>
        <dbReference type="EMBL" id="GAQ80950.1"/>
    </source>
</evidence>
<proteinExistence type="predicted"/>
<dbReference type="AlphaFoldDB" id="A0A1Y1HQP7"/>
<sequence>MEQEGILTTLEDLPEDVQWRILKAAVQCAPLKVAGIRASWLRSIRAVNRNWRQFCQAYVTTLHVAWRKTRTGPADFLAGVVQRQPKLETLRVTLGPAKWTQTVATIWKDVIPLVEWRKVSIRGIPRKQTRHSISDSVTTAANMERIQSSIGGLLLSTRLTASKLVDLTVVGFVGQDRMDFAADMAQIVDHAPCLKKLHIDDQALDLNHFLKTVRPSERLEQLRIDFAWVWCPKELQARREALDMLGKFVKLTSLTVQTWESRAELISWGGWTAFRHGTRSPGYNWNFLARLSDLEDFVYGHRGSDQKLIEI</sequence>
<dbReference type="Proteomes" id="UP000054558">
    <property type="component" value="Unassembled WGS sequence"/>
</dbReference>
<gene>
    <name evidence="1" type="ORF">KFL_000670080</name>
</gene>
<accession>A0A1Y1HQP7</accession>
<organism evidence="1 2">
    <name type="scientific">Klebsormidium nitens</name>
    <name type="common">Green alga</name>
    <name type="synonym">Ulothrix nitens</name>
    <dbReference type="NCBI Taxonomy" id="105231"/>
    <lineage>
        <taxon>Eukaryota</taxon>
        <taxon>Viridiplantae</taxon>
        <taxon>Streptophyta</taxon>
        <taxon>Klebsormidiophyceae</taxon>
        <taxon>Klebsormidiales</taxon>
        <taxon>Klebsormidiaceae</taxon>
        <taxon>Klebsormidium</taxon>
    </lineage>
</organism>